<comment type="caution">
    <text evidence="2">The sequence shown here is derived from an EMBL/GenBank/DDBJ whole genome shotgun (WGS) entry which is preliminary data.</text>
</comment>
<dbReference type="Proteomes" id="UP000298416">
    <property type="component" value="Unassembled WGS sequence"/>
</dbReference>
<evidence type="ECO:0000313" key="2">
    <source>
        <dbReference type="EMBL" id="KAG6430803.1"/>
    </source>
</evidence>
<name>A0A8X8YJL9_SALSN</name>
<dbReference type="PANTHER" id="PTHR19338">
    <property type="entry name" value="TRANSLOCASE OF INNER MITOCHONDRIAL MEMBRANE 13 HOMOLOG"/>
    <property type="match status" value="1"/>
</dbReference>
<organism evidence="2">
    <name type="scientific">Salvia splendens</name>
    <name type="common">Scarlet sage</name>
    <dbReference type="NCBI Taxonomy" id="180675"/>
    <lineage>
        <taxon>Eukaryota</taxon>
        <taxon>Viridiplantae</taxon>
        <taxon>Streptophyta</taxon>
        <taxon>Embryophyta</taxon>
        <taxon>Tracheophyta</taxon>
        <taxon>Spermatophyta</taxon>
        <taxon>Magnoliopsida</taxon>
        <taxon>eudicotyledons</taxon>
        <taxon>Gunneridae</taxon>
        <taxon>Pentapetalae</taxon>
        <taxon>asterids</taxon>
        <taxon>lamiids</taxon>
        <taxon>Lamiales</taxon>
        <taxon>Lamiaceae</taxon>
        <taxon>Nepetoideae</taxon>
        <taxon>Mentheae</taxon>
        <taxon>Salviinae</taxon>
        <taxon>Salvia</taxon>
        <taxon>Salvia subgen. Calosphace</taxon>
        <taxon>core Calosphace</taxon>
    </lineage>
</organism>
<keyword evidence="3" id="KW-1185">Reference proteome</keyword>
<dbReference type="InterPro" id="IPR002182">
    <property type="entry name" value="NB-ARC"/>
</dbReference>
<dbReference type="Pfam" id="PF00931">
    <property type="entry name" value="NB-ARC"/>
    <property type="match status" value="1"/>
</dbReference>
<reference evidence="2" key="2">
    <citation type="submission" date="2020-08" db="EMBL/GenBank/DDBJ databases">
        <title>Plant Genome Project.</title>
        <authorList>
            <person name="Zhang R.-G."/>
        </authorList>
    </citation>
    <scope>NUCLEOTIDE SEQUENCE</scope>
    <source>
        <strain evidence="2">Huo1</strain>
        <tissue evidence="2">Leaf</tissue>
    </source>
</reference>
<protein>
    <recommendedName>
        <fullName evidence="1">NB-ARC domain-containing protein</fullName>
    </recommendedName>
</protein>
<feature type="domain" description="NB-ARC" evidence="1">
    <location>
        <begin position="21"/>
        <end position="97"/>
    </location>
</feature>
<evidence type="ECO:0000313" key="3">
    <source>
        <dbReference type="Proteomes" id="UP000298416"/>
    </source>
</evidence>
<dbReference type="PANTHER" id="PTHR19338:SF66">
    <property type="entry name" value="NB-ARC DOMAIN-CONTAINING PROTEIN"/>
    <property type="match status" value="1"/>
</dbReference>
<dbReference type="EMBL" id="PNBA02000003">
    <property type="protein sequence ID" value="KAG6430803.1"/>
    <property type="molecule type" value="Genomic_DNA"/>
</dbReference>
<dbReference type="InterPro" id="IPR027417">
    <property type="entry name" value="P-loop_NTPase"/>
</dbReference>
<reference evidence="2" key="1">
    <citation type="submission" date="2018-01" db="EMBL/GenBank/DDBJ databases">
        <authorList>
            <person name="Mao J.F."/>
        </authorList>
    </citation>
    <scope>NUCLEOTIDE SEQUENCE</scope>
    <source>
        <strain evidence="2">Huo1</strain>
        <tissue evidence="2">Leaf</tissue>
    </source>
</reference>
<gene>
    <name evidence="2" type="ORF">SASPL_108876</name>
</gene>
<dbReference type="AlphaFoldDB" id="A0A8X8YJL9"/>
<evidence type="ECO:0000259" key="1">
    <source>
        <dbReference type="Pfam" id="PF00931"/>
    </source>
</evidence>
<dbReference type="SUPFAM" id="SSF52540">
    <property type="entry name" value="P-loop containing nucleoside triphosphate hydrolases"/>
    <property type="match status" value="1"/>
</dbReference>
<dbReference type="Gene3D" id="3.40.50.300">
    <property type="entry name" value="P-loop containing nucleotide triphosphate hydrolases"/>
    <property type="match status" value="1"/>
</dbReference>
<dbReference type="GO" id="GO:0043531">
    <property type="term" value="F:ADP binding"/>
    <property type="evidence" value="ECO:0007669"/>
    <property type="project" value="InterPro"/>
</dbReference>
<sequence length="103" mass="11910">MLTQTYAHEVEPHFVGMEEDIKILVSKMKDEKRQRIVKICEMGGLGKTTLARKVYNHTNLQSYSRAWVCITQQFQPKAVFSDMLKQLDSNVKIDNFEMITGKA</sequence>
<accession>A0A8X8YJL9</accession>
<proteinExistence type="predicted"/>